<organism evidence="1">
    <name type="scientific">marine metagenome</name>
    <dbReference type="NCBI Taxonomy" id="408172"/>
    <lineage>
        <taxon>unclassified sequences</taxon>
        <taxon>metagenomes</taxon>
        <taxon>ecological metagenomes</taxon>
    </lineage>
</organism>
<dbReference type="AlphaFoldDB" id="A0A382GAJ5"/>
<evidence type="ECO:0000313" key="1">
    <source>
        <dbReference type="EMBL" id="SVB71835.1"/>
    </source>
</evidence>
<feature type="non-terminal residue" evidence="1">
    <location>
        <position position="1"/>
    </location>
</feature>
<protein>
    <submittedName>
        <fullName evidence="1">Uncharacterized protein</fullName>
    </submittedName>
</protein>
<accession>A0A382GAJ5</accession>
<proteinExistence type="predicted"/>
<reference evidence="1" key="1">
    <citation type="submission" date="2018-05" db="EMBL/GenBank/DDBJ databases">
        <authorList>
            <person name="Lanie J.A."/>
            <person name="Ng W.-L."/>
            <person name="Kazmierczak K.M."/>
            <person name="Andrzejewski T.M."/>
            <person name="Davidsen T.M."/>
            <person name="Wayne K.J."/>
            <person name="Tettelin H."/>
            <person name="Glass J.I."/>
            <person name="Rusch D."/>
            <person name="Podicherti R."/>
            <person name="Tsui H.-C.T."/>
            <person name="Winkler M.E."/>
        </authorList>
    </citation>
    <scope>NUCLEOTIDE SEQUENCE</scope>
</reference>
<gene>
    <name evidence="1" type="ORF">METZ01_LOCUS224689</name>
</gene>
<dbReference type="EMBL" id="UINC01054300">
    <property type="protein sequence ID" value="SVB71835.1"/>
    <property type="molecule type" value="Genomic_DNA"/>
</dbReference>
<name>A0A382GAJ5_9ZZZZ</name>
<sequence length="23" mass="2559">DVAVRQVPDSWLLTDLHVVVPAE</sequence>